<keyword evidence="2" id="KW-1185">Reference proteome</keyword>
<evidence type="ECO:0000313" key="2">
    <source>
        <dbReference type="Proteomes" id="UP000242146"/>
    </source>
</evidence>
<dbReference type="AlphaFoldDB" id="A0A1X2GMX3"/>
<name>A0A1X2GMX3_9FUNG</name>
<sequence length="488" mass="53753">MDIALAVMEDGTELSIRRIDGVFHCICSGDKTFITVRGFQKHVENGCTVLAKLEFIHIEGIGLGLDCESDDDSAQSSSLVIQKTSPPSLLATFAEEGSSALVISKREYDHAILHACKAIGWNQEQQTVLLNIMDAYRLHPLSMNETDTSDELNALTHREHLRKIPNRAMTVMPTSPKKRRLEEPNVTFSVNASLYGSVASGPYGRTLLQHEYVELNDELASFLNHDWNINPAMRFACGRLLSGMILLQTTNGSALLVNTVEDMDGAKLVIGTESFNALITSSIRVDADLPPNLGPTTATFLIDSPAQSLGTRMFVMRKSIESALSLSKNTNVTSTSSSDLLYQLRQMRTRFHHPSTYLCCRSSGPWTDDIAGQPYTIFTLANWEEGSSESPYRIASTLFQSIALCVMLNKELDKQSVFNMIAKINKDTNVRKTLKAVLELFGNDKETIPILGNKHLNKHLSTLANEIASSLSRANVSVAARIKGVLLS</sequence>
<reference evidence="1 2" key="1">
    <citation type="submission" date="2016-07" db="EMBL/GenBank/DDBJ databases">
        <title>Pervasive Adenine N6-methylation of Active Genes in Fungi.</title>
        <authorList>
            <consortium name="DOE Joint Genome Institute"/>
            <person name="Mondo S.J."/>
            <person name="Dannebaum R.O."/>
            <person name="Kuo R.C."/>
            <person name="Labutti K."/>
            <person name="Haridas S."/>
            <person name="Kuo A."/>
            <person name="Salamov A."/>
            <person name="Ahrendt S.R."/>
            <person name="Lipzen A."/>
            <person name="Sullivan W."/>
            <person name="Andreopoulos W.B."/>
            <person name="Clum A."/>
            <person name="Lindquist E."/>
            <person name="Daum C."/>
            <person name="Ramamoorthy G.K."/>
            <person name="Gryganskyi A."/>
            <person name="Culley D."/>
            <person name="Magnuson J.K."/>
            <person name="James T.Y."/>
            <person name="O'Malley M.A."/>
            <person name="Stajich J.E."/>
            <person name="Spatafora J.W."/>
            <person name="Visel A."/>
            <person name="Grigoriev I.V."/>
        </authorList>
    </citation>
    <scope>NUCLEOTIDE SEQUENCE [LARGE SCALE GENOMIC DNA]</scope>
    <source>
        <strain evidence="1 2">NRRL 3301</strain>
    </source>
</reference>
<dbReference type="OrthoDB" id="2250876at2759"/>
<evidence type="ECO:0000313" key="1">
    <source>
        <dbReference type="EMBL" id="ORX57488.1"/>
    </source>
</evidence>
<dbReference type="EMBL" id="MCGT01000008">
    <property type="protein sequence ID" value="ORX57488.1"/>
    <property type="molecule type" value="Genomic_DNA"/>
</dbReference>
<comment type="caution">
    <text evidence="1">The sequence shown here is derived from an EMBL/GenBank/DDBJ whole genome shotgun (WGS) entry which is preliminary data.</text>
</comment>
<gene>
    <name evidence="1" type="ORF">DM01DRAFT_1334107</name>
</gene>
<accession>A0A1X2GMX3</accession>
<protein>
    <submittedName>
        <fullName evidence="1">Uncharacterized protein</fullName>
    </submittedName>
</protein>
<proteinExistence type="predicted"/>
<dbReference type="Proteomes" id="UP000242146">
    <property type="component" value="Unassembled WGS sequence"/>
</dbReference>
<dbReference type="STRING" id="101127.A0A1X2GMX3"/>
<organism evidence="1 2">
    <name type="scientific">Hesseltinella vesiculosa</name>
    <dbReference type="NCBI Taxonomy" id="101127"/>
    <lineage>
        <taxon>Eukaryota</taxon>
        <taxon>Fungi</taxon>
        <taxon>Fungi incertae sedis</taxon>
        <taxon>Mucoromycota</taxon>
        <taxon>Mucoromycotina</taxon>
        <taxon>Mucoromycetes</taxon>
        <taxon>Mucorales</taxon>
        <taxon>Cunninghamellaceae</taxon>
        <taxon>Hesseltinella</taxon>
    </lineage>
</organism>